<dbReference type="EMBL" id="KV427631">
    <property type="protein sequence ID" value="KZT05221.1"/>
    <property type="molecule type" value="Genomic_DNA"/>
</dbReference>
<dbReference type="OrthoDB" id="2019644at2759"/>
<keyword evidence="3" id="KW-0813">Transport</keyword>
<proteinExistence type="inferred from homology"/>
<evidence type="ECO:0000256" key="1">
    <source>
        <dbReference type="ARBA" id="ARBA00004123"/>
    </source>
</evidence>
<dbReference type="GeneID" id="63823508"/>
<comment type="similarity">
    <text evidence="2">Belongs to the NUP186/NUP192/NUP205 family.</text>
</comment>
<dbReference type="PANTHER" id="PTHR31344:SF0">
    <property type="entry name" value="NUCLEAR PORE COMPLEX PROTEIN NUP205"/>
    <property type="match status" value="1"/>
</dbReference>
<dbReference type="GO" id="GO:0006999">
    <property type="term" value="P:nuclear pore organization"/>
    <property type="evidence" value="ECO:0007669"/>
    <property type="project" value="TreeGrafter"/>
</dbReference>
<organism evidence="6 7">
    <name type="scientific">Laetiporus sulphureus 93-53</name>
    <dbReference type="NCBI Taxonomy" id="1314785"/>
    <lineage>
        <taxon>Eukaryota</taxon>
        <taxon>Fungi</taxon>
        <taxon>Dikarya</taxon>
        <taxon>Basidiomycota</taxon>
        <taxon>Agaricomycotina</taxon>
        <taxon>Agaricomycetes</taxon>
        <taxon>Polyporales</taxon>
        <taxon>Laetiporus</taxon>
    </lineage>
</organism>
<evidence type="ECO:0000256" key="5">
    <source>
        <dbReference type="SAM" id="MobiDB-lite"/>
    </source>
</evidence>
<keyword evidence="4" id="KW-0539">Nucleus</keyword>
<dbReference type="FunCoup" id="A0A165DMS5">
    <property type="interactions" value="532"/>
</dbReference>
<dbReference type="GO" id="GO:0017056">
    <property type="term" value="F:structural constituent of nuclear pore"/>
    <property type="evidence" value="ECO:0007669"/>
    <property type="project" value="TreeGrafter"/>
</dbReference>
<accession>A0A165DMS5</accession>
<feature type="compositionally biased region" description="Low complexity" evidence="5">
    <location>
        <begin position="635"/>
        <end position="646"/>
    </location>
</feature>
<feature type="region of interest" description="Disordered" evidence="5">
    <location>
        <begin position="619"/>
        <end position="646"/>
    </location>
</feature>
<keyword evidence="7" id="KW-1185">Reference proteome</keyword>
<gene>
    <name evidence="6" type="ORF">LAESUDRAFT_702393</name>
</gene>
<dbReference type="RefSeq" id="XP_040762961.1">
    <property type="nucleotide sequence ID" value="XM_040906479.1"/>
</dbReference>
<dbReference type="InterPro" id="IPR021827">
    <property type="entry name" value="Nup186/Nup192/Nup205"/>
</dbReference>
<name>A0A165DMS5_9APHY</name>
<evidence type="ECO:0000313" key="6">
    <source>
        <dbReference type="EMBL" id="KZT05221.1"/>
    </source>
</evidence>
<feature type="region of interest" description="Disordered" evidence="5">
    <location>
        <begin position="447"/>
        <end position="476"/>
    </location>
</feature>
<dbReference type="InParanoid" id="A0A165DMS5"/>
<dbReference type="Pfam" id="PF11894">
    <property type="entry name" value="Nup192"/>
    <property type="match status" value="1"/>
</dbReference>
<comment type="subcellular location">
    <subcellularLocation>
        <location evidence="1">Nucleus</location>
    </subcellularLocation>
</comment>
<dbReference type="Proteomes" id="UP000076871">
    <property type="component" value="Unassembled WGS sequence"/>
</dbReference>
<dbReference type="STRING" id="1314785.A0A165DMS5"/>
<evidence type="ECO:0000256" key="3">
    <source>
        <dbReference type="ARBA" id="ARBA00022448"/>
    </source>
</evidence>
<dbReference type="GO" id="GO:0044611">
    <property type="term" value="C:nuclear pore inner ring"/>
    <property type="evidence" value="ECO:0007669"/>
    <property type="project" value="TreeGrafter"/>
</dbReference>
<protein>
    <recommendedName>
        <fullName evidence="8">Nucleoporin</fullName>
    </recommendedName>
</protein>
<reference evidence="6 7" key="1">
    <citation type="journal article" date="2016" name="Mol. Biol. Evol.">
        <title>Comparative Genomics of Early-Diverging Mushroom-Forming Fungi Provides Insights into the Origins of Lignocellulose Decay Capabilities.</title>
        <authorList>
            <person name="Nagy L.G."/>
            <person name="Riley R."/>
            <person name="Tritt A."/>
            <person name="Adam C."/>
            <person name="Daum C."/>
            <person name="Floudas D."/>
            <person name="Sun H."/>
            <person name="Yadav J.S."/>
            <person name="Pangilinan J."/>
            <person name="Larsson K.H."/>
            <person name="Matsuura K."/>
            <person name="Barry K."/>
            <person name="Labutti K."/>
            <person name="Kuo R."/>
            <person name="Ohm R.A."/>
            <person name="Bhattacharya S.S."/>
            <person name="Shirouzu T."/>
            <person name="Yoshinaga Y."/>
            <person name="Martin F.M."/>
            <person name="Grigoriev I.V."/>
            <person name="Hibbett D.S."/>
        </authorList>
    </citation>
    <scope>NUCLEOTIDE SEQUENCE [LARGE SCALE GENOMIC DNA]</scope>
    <source>
        <strain evidence="6 7">93-53</strain>
    </source>
</reference>
<evidence type="ECO:0000313" key="7">
    <source>
        <dbReference type="Proteomes" id="UP000076871"/>
    </source>
</evidence>
<dbReference type="PANTHER" id="PTHR31344">
    <property type="entry name" value="NUCLEAR PORE COMPLEX PROTEIN NUP205"/>
    <property type="match status" value="1"/>
</dbReference>
<sequence length="2113" mass="235513">MSSLSHLRATIRSILSPHGPQHGEQEFFEELMAHQQDLLRMYDVGPRSQQEQHELETGGGRPLSVNANFVRQALFISQQLDCSERFVSGLLQGVIAENPNLSEEHCIEAAIVAFHRRRRDLADCMRYILEAAELGTSGGAAHDLYTRINVFVCEHLLPSIDAASMPPLPSRIFNQLLALSSELSNVQKARQNARSDTVAPSAQGTSGSLGVDILTLRCDSLKYERRTLATALYHLGRLGYIPPSELHTIIEWLMSNPPRPMTHYVLATVLAAFDLLDPDTFLGQVRQELINDQRFVEYMSKRLGPATQWKDPGLKATILLKWTLFLTDWRRRAPELENQEGFRADELETQIWNAVQGDCFTYLLRLVAQMQNKHSSYASTSFAANILAQPEPDSPVELPAGDFKPFLLEACEVLLRSLITQASSELRKIKQRQEDLLLAGTRGDRSRLFRSTHGHPGSRLSASQGPEPERPSAPPRNDTAVLFTLIGLLYSLLPPERALHFWGAGGVLEGRRTTYSEIVESNSGKLPMFLQWAVWSTQARDVDMLAALYDMLGGLAKGQQCSELAYNFLARGGGDVVPGSSLPSTSHLATAPAVSWNSIFGILDSWFVASAGTGSYPNQPAQSGAGVSQPGPYGTQSIQTQQAPQPTQQLTFTQKDVLLAQAFLRLLSTVANYSVIVRTTIAGHARFRAIQTLVSLIPLGIPLELKGSIFDTLSSFCQPGAGAAGIEICRSVWQLMERLEVINVRASSHIGGPLAAMKGVEVELEEVEAVYKMYPSTIPFLKLLSTLIHTPKSIPLQKRFAESEDINTIPESLGQPYRQPGIGPFSSFVIDDVFSKINAREYLRPTDRWRMNDLCLCFIERCLASYDLESLLTKVDELQPKGDEVVQLAIHPGYDIMQRLLTHSSLQSNILSYLLEGLDGFDRGLAEEEPFFRTTIVRVLRIIHRVFEIQDIFLDILLPSLADVQSLADIGEVHPASYFVRFDTALSYTPEHVPAVAAYVAYPRYPELNLLSVKILTLLAASTSLSQLPLLIDKSAESARILDGYQTIMDMDVLEDVEETELIAEQNTGAGAPDVDEPSGILTQAIRLAMLDLFIQHTHSSRPYPNVSHLLLFGGAISEFQIQDPHALGARRSCVHSIIDLLNEGVPKLRSKGRARKHTVSANPLFATLPSFAERCYRVIFQLCQHPRTSESTMRYLRTREDFVTRHLAVIPFMAPSTDIGQDPFIEVLYNDGSRVNTTSNDFAAFMRLRSWILDMVALELHVLTSKGLNKSIAELLELLFGSEEDFLEGDQATSTNDALRPFREVGQSHIRIIEFLQSLDFDWSDSLQLQLQHVELQFLGKLNLLSCLRSDPSGCEVVDRNAVLSLLAVARRNLHHQGRITTSADAQQLNAETSYIVESCAVENHRRGVRFAASNGFDAWRRLLDMCLLKCFERLPHDRRETMLFDLLHAIPTVMRSPNVEESVSILLAEAMESTITKLRQDRYHQVILQSAGGDVEAGALPAERLYALLRSILDCIMDNNRQELVRGNLYASLIHYLRLVTSADATELAESDQPLSASLTGSISLNGSVLLPSGQPAARSKLMEGSLTTLRGFMDRLVSSVARDAVDGSDVWKTISFILLDSLAKLGRLEKQPAILKALARQGFLAGFVRGIKESDKRLQDTLAPDPSELNSLFVYEAKMALFIRMSQSRPGAERLLESRIISILADCDYLDARPEADQAFMDQDTFLPSATQRYHQLFLPALQLLNGMLMTLGHQHISAGNQTLHFISSHRDTLILLLKNEVDEFSLSVTEELRLLVCLCTDVVDQVPKTELLSNSGFGPIHAAISSLAARCLGNRHWSERITPQTADELENAGTTRPGFGNESQFRVDVHQKDRLLRRALIAYLGAASDSTEPDLTVVLSPSINNPRQEERSGRYIAVVPTLSDAIELLNLLCDDLTNSLKRIVDISAELTSQDYIRVDRIEDILPISNADLLDNLDMRQKQSLISRELGLWRVDSHRWTMTLLSSMEMMLLLLWRHLAYYCEGQHLETSEKHSSKLYAMRLTIPADVEALTAEAARKLLPVLERLRGLDLSEETLGKDWQSYRSYIEIMTRRMKDTIGVTEGPEVLAS</sequence>
<evidence type="ECO:0000256" key="2">
    <source>
        <dbReference type="ARBA" id="ARBA00005892"/>
    </source>
</evidence>
<evidence type="ECO:0008006" key="8">
    <source>
        <dbReference type="Google" id="ProtNLM"/>
    </source>
</evidence>
<evidence type="ECO:0000256" key="4">
    <source>
        <dbReference type="ARBA" id="ARBA00023242"/>
    </source>
</evidence>